<dbReference type="PANTHER" id="PTHR10192:SF5">
    <property type="entry name" value="GEPHYRIN"/>
    <property type="match status" value="1"/>
</dbReference>
<sequence>MKDRSGPEADAMLRKMLTTEDGSPTIHTAMVPDDVLQIRKVITEWCASGMDLIVTTGGTGFSSRDVTPEAVSPLLDRRADTMAAVIINQGMLVSPLALLSRMVCGIRGRTFIITLPGSAKAVRECLSILEQGLPHALKLIRDDESEIKKIHCNNEEPTDESGVKVDNSIVGRARQSPFIMVDKNEALKLVEDIIRNKILPSLEEEIFGPSEALGRTCTKDVVANDPFPSFPASIKDGYAVRCGGSLTPRVHEYAATAGARASGTSLKASAQLVDEYCCVRISTGGVVPPGADAVVQVEDTMLLDRDDFRDKELRIELKKRPVPGQDIRPIGYDIARGHLLLAKGDRVNAAAVGTLVMAGVSKISVSRLPTVGVLSTGDELDKMPLSDSTKSLVGRIPDSNRPMLLALLQQIRVPTVDLGVVEDTKEALEKAILEAASSCDIIVTSGGVSMGEKDLIKAVLKNLGYKIHFGRVNIKPGKPTTFATEPEGRMVFALPGNPASAFVMFHIFVRSALRALGADVPIRTAKARLCIRKHWELDPRPEYLRGKATVNPSNQSLEVRPTLMQQSSSLLSCLDADVLIELPGRQDDRKVVIDGDVVDIIWI</sequence>
<organism evidence="7 8">
    <name type="scientific">Varroa destructor</name>
    <name type="common">Honeybee mite</name>
    <dbReference type="NCBI Taxonomy" id="109461"/>
    <lineage>
        <taxon>Eukaryota</taxon>
        <taxon>Metazoa</taxon>
        <taxon>Ecdysozoa</taxon>
        <taxon>Arthropoda</taxon>
        <taxon>Chelicerata</taxon>
        <taxon>Arachnida</taxon>
        <taxon>Acari</taxon>
        <taxon>Parasitiformes</taxon>
        <taxon>Mesostigmata</taxon>
        <taxon>Gamasina</taxon>
        <taxon>Dermanyssoidea</taxon>
        <taxon>Varroidae</taxon>
        <taxon>Varroa</taxon>
    </lineage>
</organism>
<comment type="similarity">
    <text evidence="5">Belongs to the MoeA family.</text>
</comment>
<dbReference type="Pfam" id="PF03454">
    <property type="entry name" value="MoeA_C"/>
    <property type="match status" value="1"/>
</dbReference>
<dbReference type="GO" id="GO:0006777">
    <property type="term" value="P:Mo-molybdopterin cofactor biosynthetic process"/>
    <property type="evidence" value="ECO:0007669"/>
    <property type="project" value="UniProtKB-UniRule"/>
</dbReference>
<dbReference type="PANTHER" id="PTHR10192">
    <property type="entry name" value="MOLYBDOPTERIN BIOSYNTHESIS PROTEIN"/>
    <property type="match status" value="1"/>
</dbReference>
<dbReference type="InterPro" id="IPR005111">
    <property type="entry name" value="MoeA_C_domain_IV"/>
</dbReference>
<dbReference type="NCBIfam" id="TIGR00177">
    <property type="entry name" value="molyb_syn"/>
    <property type="match status" value="2"/>
</dbReference>
<evidence type="ECO:0000256" key="4">
    <source>
        <dbReference type="ARBA" id="ARBA00023150"/>
    </source>
</evidence>
<keyword evidence="8" id="KW-1185">Reference proteome</keyword>
<evidence type="ECO:0000256" key="2">
    <source>
        <dbReference type="ARBA" id="ARBA00007589"/>
    </source>
</evidence>
<dbReference type="Gene3D" id="2.170.190.11">
    <property type="entry name" value="Molybdopterin biosynthesis moea protein, domain 3"/>
    <property type="match status" value="1"/>
</dbReference>
<keyword evidence="5" id="KW-0479">Metal-binding</keyword>
<evidence type="ECO:0000313" key="7">
    <source>
        <dbReference type="EnsemblMetazoa" id="XP_022652348"/>
    </source>
</evidence>
<dbReference type="InterPro" id="IPR005110">
    <property type="entry name" value="MoeA_linker/N"/>
</dbReference>
<dbReference type="GO" id="GO:0005829">
    <property type="term" value="C:cytosol"/>
    <property type="evidence" value="ECO:0007669"/>
    <property type="project" value="TreeGrafter"/>
</dbReference>
<dbReference type="InterPro" id="IPR036135">
    <property type="entry name" value="MoeA_linker/N_sf"/>
</dbReference>
<dbReference type="InterPro" id="IPR001453">
    <property type="entry name" value="MoaB/Mog_dom"/>
</dbReference>
<dbReference type="PROSITE" id="PS01079">
    <property type="entry name" value="MOCF_BIOSYNTHESIS_2"/>
    <property type="match status" value="1"/>
</dbReference>
<dbReference type="CDD" id="cd00887">
    <property type="entry name" value="MoeA"/>
    <property type="match status" value="1"/>
</dbReference>
<dbReference type="SUPFAM" id="SSF63867">
    <property type="entry name" value="MoeA C-terminal domain-like"/>
    <property type="match status" value="1"/>
</dbReference>
<dbReference type="SUPFAM" id="SSF53218">
    <property type="entry name" value="Molybdenum cofactor biosynthesis proteins"/>
    <property type="match status" value="2"/>
</dbReference>
<dbReference type="Gene3D" id="2.40.340.10">
    <property type="entry name" value="MoeA, C-terminal, domain IV"/>
    <property type="match status" value="1"/>
</dbReference>
<dbReference type="CDD" id="cd00886">
    <property type="entry name" value="MogA_MoaB"/>
    <property type="match status" value="1"/>
</dbReference>
<comment type="cofactor">
    <cofactor evidence="5">
        <name>Mg(2+)</name>
        <dbReference type="ChEBI" id="CHEBI:18420"/>
    </cofactor>
</comment>
<keyword evidence="5" id="KW-0808">Transferase</keyword>
<comment type="catalytic activity">
    <reaction evidence="5">
        <text>molybdopterin + ATP + H(+) = adenylyl-molybdopterin + diphosphate</text>
        <dbReference type="Rhea" id="RHEA:31331"/>
        <dbReference type="ChEBI" id="CHEBI:15378"/>
        <dbReference type="ChEBI" id="CHEBI:30616"/>
        <dbReference type="ChEBI" id="CHEBI:33019"/>
        <dbReference type="ChEBI" id="CHEBI:58698"/>
        <dbReference type="ChEBI" id="CHEBI:62727"/>
    </reaction>
</comment>
<dbReference type="GO" id="GO:0046872">
    <property type="term" value="F:metal ion binding"/>
    <property type="evidence" value="ECO:0007669"/>
    <property type="project" value="UniProtKB-UniRule"/>
</dbReference>
<keyword evidence="4 5" id="KW-0501">Molybdenum cofactor biosynthesis</keyword>
<keyword evidence="5" id="KW-0460">Magnesium</keyword>
<dbReference type="SMART" id="SM00852">
    <property type="entry name" value="MoCF_biosynth"/>
    <property type="match status" value="2"/>
</dbReference>
<dbReference type="EnsemblMetazoa" id="XM_022796613">
    <property type="protein sequence ID" value="XP_022652348"/>
    <property type="gene ID" value="LOC111246661"/>
</dbReference>
<reference evidence="7" key="1">
    <citation type="submission" date="2021-01" db="UniProtKB">
        <authorList>
            <consortium name="EnsemblMetazoa"/>
        </authorList>
    </citation>
    <scope>IDENTIFICATION</scope>
</reference>
<dbReference type="Gene3D" id="3.90.105.10">
    <property type="entry name" value="Molybdopterin biosynthesis moea protein, domain 2"/>
    <property type="match status" value="1"/>
</dbReference>
<feature type="domain" description="MoaB/Mog" evidence="6">
    <location>
        <begin position="3"/>
        <end position="136"/>
    </location>
</feature>
<accession>A0A7M7JI75</accession>
<evidence type="ECO:0000259" key="6">
    <source>
        <dbReference type="SMART" id="SM00852"/>
    </source>
</evidence>
<dbReference type="RefSeq" id="XP_022652348.1">
    <property type="nucleotide sequence ID" value="XM_022796613.1"/>
</dbReference>
<dbReference type="InterPro" id="IPR036425">
    <property type="entry name" value="MoaB/Mog-like_dom_sf"/>
</dbReference>
<proteinExistence type="inferred from homology"/>
<evidence type="ECO:0000313" key="8">
    <source>
        <dbReference type="Proteomes" id="UP000594260"/>
    </source>
</evidence>
<dbReference type="GO" id="GO:0061599">
    <property type="term" value="F:molybdopterin molybdotransferase activity"/>
    <property type="evidence" value="ECO:0007669"/>
    <property type="project" value="UniProtKB-UniRule"/>
</dbReference>
<protein>
    <recommendedName>
        <fullName evidence="6">MoaB/Mog domain-containing protein</fullName>
    </recommendedName>
</protein>
<dbReference type="Pfam" id="PF03453">
    <property type="entry name" value="MoeA_N"/>
    <property type="match status" value="1"/>
</dbReference>
<evidence type="ECO:0000256" key="3">
    <source>
        <dbReference type="ARBA" id="ARBA00008339"/>
    </source>
</evidence>
<dbReference type="UniPathway" id="UPA00344"/>
<feature type="domain" description="MoaB/Mog" evidence="6">
    <location>
        <begin position="372"/>
        <end position="515"/>
    </location>
</feature>
<comment type="catalytic activity">
    <reaction evidence="5">
        <text>adenylyl-molybdopterin + molybdate = Mo-molybdopterin + AMP + H(+)</text>
        <dbReference type="Rhea" id="RHEA:35047"/>
        <dbReference type="ChEBI" id="CHEBI:15378"/>
        <dbReference type="ChEBI" id="CHEBI:36264"/>
        <dbReference type="ChEBI" id="CHEBI:62727"/>
        <dbReference type="ChEBI" id="CHEBI:71302"/>
        <dbReference type="ChEBI" id="CHEBI:456215"/>
    </reaction>
</comment>
<comment type="similarity">
    <text evidence="2">In the N-terminal section; belongs to the MoaB/Mog family.</text>
</comment>
<name>A0A7M7JI75_VARDE</name>
<evidence type="ECO:0000256" key="1">
    <source>
        <dbReference type="ARBA" id="ARBA00005046"/>
    </source>
</evidence>
<comment type="similarity">
    <text evidence="3">In the C-terminal section; belongs to the MoeA family.</text>
</comment>
<dbReference type="FunFam" id="3.40.980.10:FF:000001">
    <property type="entry name" value="Molybdopterin molybdenumtransferase"/>
    <property type="match status" value="1"/>
</dbReference>
<dbReference type="SUPFAM" id="SSF63882">
    <property type="entry name" value="MoeA N-terminal region -like"/>
    <property type="match status" value="1"/>
</dbReference>
<evidence type="ECO:0000256" key="5">
    <source>
        <dbReference type="RuleBase" id="RU365090"/>
    </source>
</evidence>
<dbReference type="AlphaFoldDB" id="A0A7M7JI75"/>
<keyword evidence="5" id="KW-0500">Molybdenum</keyword>
<dbReference type="CTD" id="30973"/>
<dbReference type="Proteomes" id="UP000594260">
    <property type="component" value="Unplaced"/>
</dbReference>
<dbReference type="PROSITE" id="PS01078">
    <property type="entry name" value="MOCF_BIOSYNTHESIS_1"/>
    <property type="match status" value="1"/>
</dbReference>
<dbReference type="InterPro" id="IPR008284">
    <property type="entry name" value="MoCF_biosynth_CS"/>
</dbReference>
<dbReference type="GO" id="GO:0061598">
    <property type="term" value="F:molybdopterin adenylyltransferase activity"/>
    <property type="evidence" value="ECO:0007669"/>
    <property type="project" value="UniProtKB-UniRule"/>
</dbReference>
<comment type="pathway">
    <text evidence="1 5">Cofactor biosynthesis; molybdopterin biosynthesis.</text>
</comment>
<dbReference type="GeneID" id="111246661"/>
<comment type="function">
    <text evidence="5">Catalyzes two steps in the biosynthesis of the molybdenum cofactor. In the first step, molybdopterin is adenylated. Subsequently, molybdate is inserted into adenylated molybdopterin and AMP is released.</text>
</comment>
<dbReference type="InterPro" id="IPR038987">
    <property type="entry name" value="MoeA-like"/>
</dbReference>
<dbReference type="Gene3D" id="3.40.980.10">
    <property type="entry name" value="MoaB/Mog-like domain"/>
    <property type="match status" value="2"/>
</dbReference>
<dbReference type="InterPro" id="IPR036688">
    <property type="entry name" value="MoeA_C_domain_IV_sf"/>
</dbReference>
<dbReference type="Pfam" id="PF00994">
    <property type="entry name" value="MoCF_biosynth"/>
    <property type="match status" value="2"/>
</dbReference>
<dbReference type="GO" id="GO:0005524">
    <property type="term" value="F:ATP binding"/>
    <property type="evidence" value="ECO:0007669"/>
    <property type="project" value="UniProtKB-UniRule"/>
</dbReference>